<sequence length="104" mass="11718">MVRRSDEVGDKDAVSCAGKARALGPPCLDFTGLLKEKKQGKKERAGEGNQGKSDLRGSEVRTAVRKDDRGLVKKRRRIGVRKDLFDVMEMRDKKGKQRQDCERS</sequence>
<dbReference type="Proteomes" id="UP000824219">
    <property type="component" value="Linkage Group LG23"/>
</dbReference>
<dbReference type="AlphaFoldDB" id="A0A9D3N6Z6"/>
<protein>
    <submittedName>
        <fullName evidence="2">Uncharacterized protein</fullName>
    </submittedName>
</protein>
<evidence type="ECO:0000313" key="2">
    <source>
        <dbReference type="EMBL" id="KAG7317528.1"/>
    </source>
</evidence>
<feature type="region of interest" description="Disordered" evidence="1">
    <location>
        <begin position="34"/>
        <end position="70"/>
    </location>
</feature>
<accession>A0A9D3N6Z6</accession>
<gene>
    <name evidence="2" type="ORF">KOW79_018563</name>
</gene>
<reference evidence="2 3" key="1">
    <citation type="submission" date="2021-06" db="EMBL/GenBank/DDBJ databases">
        <title>Chromosome-level genome assembly of the red-tail catfish (Hemibagrus wyckioides).</title>
        <authorList>
            <person name="Shao F."/>
        </authorList>
    </citation>
    <scope>NUCLEOTIDE SEQUENCE [LARGE SCALE GENOMIC DNA]</scope>
    <source>
        <strain evidence="2">EC202008001</strain>
        <tissue evidence="2">Blood</tissue>
    </source>
</reference>
<comment type="caution">
    <text evidence="2">The sequence shown here is derived from an EMBL/GenBank/DDBJ whole genome shotgun (WGS) entry which is preliminary data.</text>
</comment>
<dbReference type="EMBL" id="JAHKSW010000023">
    <property type="protein sequence ID" value="KAG7317528.1"/>
    <property type="molecule type" value="Genomic_DNA"/>
</dbReference>
<evidence type="ECO:0000256" key="1">
    <source>
        <dbReference type="SAM" id="MobiDB-lite"/>
    </source>
</evidence>
<evidence type="ECO:0000313" key="3">
    <source>
        <dbReference type="Proteomes" id="UP000824219"/>
    </source>
</evidence>
<feature type="compositionally biased region" description="Basic and acidic residues" evidence="1">
    <location>
        <begin position="53"/>
        <end position="70"/>
    </location>
</feature>
<proteinExistence type="predicted"/>
<keyword evidence="3" id="KW-1185">Reference proteome</keyword>
<organism evidence="2 3">
    <name type="scientific">Hemibagrus wyckioides</name>
    <dbReference type="NCBI Taxonomy" id="337641"/>
    <lineage>
        <taxon>Eukaryota</taxon>
        <taxon>Metazoa</taxon>
        <taxon>Chordata</taxon>
        <taxon>Craniata</taxon>
        <taxon>Vertebrata</taxon>
        <taxon>Euteleostomi</taxon>
        <taxon>Actinopterygii</taxon>
        <taxon>Neopterygii</taxon>
        <taxon>Teleostei</taxon>
        <taxon>Ostariophysi</taxon>
        <taxon>Siluriformes</taxon>
        <taxon>Bagridae</taxon>
        <taxon>Hemibagrus</taxon>
    </lineage>
</organism>
<feature type="compositionally biased region" description="Basic and acidic residues" evidence="1">
    <location>
        <begin position="34"/>
        <end position="46"/>
    </location>
</feature>
<name>A0A9D3N6Z6_9TELE</name>